<organism evidence="34 35">
    <name type="scientific">Salinomyces thailandicus</name>
    <dbReference type="NCBI Taxonomy" id="706561"/>
    <lineage>
        <taxon>Eukaryota</taxon>
        <taxon>Fungi</taxon>
        <taxon>Dikarya</taxon>
        <taxon>Ascomycota</taxon>
        <taxon>Pezizomycotina</taxon>
        <taxon>Dothideomycetes</taxon>
        <taxon>Dothideomycetidae</taxon>
        <taxon>Mycosphaerellales</taxon>
        <taxon>Teratosphaeriaceae</taxon>
        <taxon>Salinomyces</taxon>
    </lineage>
</organism>
<dbReference type="InterPro" id="IPR027417">
    <property type="entry name" value="P-loop_NTPase"/>
</dbReference>
<gene>
    <name evidence="34" type="ORF">B0A50_02566</name>
</gene>
<evidence type="ECO:0000256" key="17">
    <source>
        <dbReference type="ARBA" id="ARBA00022840"/>
    </source>
</evidence>
<dbReference type="Gene3D" id="3.40.50.300">
    <property type="entry name" value="P-loop containing nucleotide triphosphate hydrolases"/>
    <property type="match status" value="3"/>
</dbReference>
<dbReference type="GO" id="GO:0003980">
    <property type="term" value="F:UDP-glucose:glycoprotein glucosyltransferase activity"/>
    <property type="evidence" value="ECO:0007669"/>
    <property type="project" value="InterPro"/>
</dbReference>
<dbReference type="GO" id="GO:0005788">
    <property type="term" value="C:endoplasmic reticulum lumen"/>
    <property type="evidence" value="ECO:0007669"/>
    <property type="project" value="UniProtKB-SubCell"/>
</dbReference>
<feature type="region of interest" description="Disordered" evidence="31">
    <location>
        <begin position="1787"/>
        <end position="1808"/>
    </location>
</feature>
<evidence type="ECO:0000256" key="11">
    <source>
        <dbReference type="ARBA" id="ARBA00022723"/>
    </source>
</evidence>
<dbReference type="GO" id="GO:0051536">
    <property type="term" value="F:iron-sulfur cluster binding"/>
    <property type="evidence" value="ECO:0007669"/>
    <property type="project" value="UniProtKB-KW"/>
</dbReference>
<dbReference type="GO" id="GO:0018279">
    <property type="term" value="P:protein N-linked glycosylation via asparagine"/>
    <property type="evidence" value="ECO:0007669"/>
    <property type="project" value="TreeGrafter"/>
</dbReference>
<dbReference type="InterPro" id="IPR040525">
    <property type="entry name" value="UGGT_TRXL_4"/>
</dbReference>
<dbReference type="GO" id="GO:0006974">
    <property type="term" value="P:DNA damage response"/>
    <property type="evidence" value="ECO:0007669"/>
    <property type="project" value="UniProtKB-ARBA"/>
</dbReference>
<dbReference type="GO" id="GO:0036503">
    <property type="term" value="P:ERAD pathway"/>
    <property type="evidence" value="ECO:0007669"/>
    <property type="project" value="TreeGrafter"/>
</dbReference>
<feature type="compositionally biased region" description="Basic and acidic residues" evidence="31">
    <location>
        <begin position="2556"/>
        <end position="2579"/>
    </location>
</feature>
<comment type="similarity">
    <text evidence="6">Belongs to the glycosyltransferase 8 family.</text>
</comment>
<protein>
    <recommendedName>
        <fullName evidence="9">ATP-dependent DNA helicase CHL1</fullName>
        <ecNumber evidence="26">5.6.2.3</ecNumber>
    </recommendedName>
    <alternativeName>
        <fullName evidence="8">ATP-dependent DNA helicase chl1</fullName>
    </alternativeName>
    <alternativeName>
        <fullName evidence="25">Chromosome loss protein 1</fullName>
    </alternativeName>
    <alternativeName>
        <fullName evidence="27 28">DNA 5'-3' helicase CHL1</fullName>
    </alternativeName>
</protein>
<feature type="region of interest" description="Disordered" evidence="31">
    <location>
        <begin position="2532"/>
        <end position="2579"/>
    </location>
</feature>
<keyword evidence="19" id="KW-0411">Iron-sulfur</keyword>
<evidence type="ECO:0000256" key="31">
    <source>
        <dbReference type="SAM" id="MobiDB-lite"/>
    </source>
</evidence>
<dbReference type="Pfam" id="PF13307">
    <property type="entry name" value="Helicase_C_2"/>
    <property type="match status" value="1"/>
</dbReference>
<comment type="catalytic activity">
    <reaction evidence="30">
        <text>ATP + H2O = ADP + phosphate + H(+)</text>
        <dbReference type="Rhea" id="RHEA:13065"/>
        <dbReference type="ChEBI" id="CHEBI:15377"/>
        <dbReference type="ChEBI" id="CHEBI:15378"/>
        <dbReference type="ChEBI" id="CHEBI:30616"/>
        <dbReference type="ChEBI" id="CHEBI:43474"/>
        <dbReference type="ChEBI" id="CHEBI:456216"/>
        <dbReference type="EC" id="5.6.2.3"/>
    </reaction>
</comment>
<evidence type="ECO:0000256" key="27">
    <source>
        <dbReference type="ARBA" id="ARBA00044998"/>
    </source>
</evidence>
<evidence type="ECO:0000256" key="29">
    <source>
        <dbReference type="ARBA" id="ARBA00045702"/>
    </source>
</evidence>
<dbReference type="InterPro" id="IPR021013">
    <property type="entry name" value="ATPase_Vma12"/>
</dbReference>
<dbReference type="SUPFAM" id="SSF53448">
    <property type="entry name" value="Nucleotide-diphospho-sugar transferases"/>
    <property type="match status" value="1"/>
</dbReference>
<dbReference type="GO" id="GO:0003677">
    <property type="term" value="F:DNA binding"/>
    <property type="evidence" value="ECO:0007669"/>
    <property type="project" value="UniProtKB-KW"/>
</dbReference>
<dbReference type="GO" id="GO:0051082">
    <property type="term" value="F:unfolded protein binding"/>
    <property type="evidence" value="ECO:0007669"/>
    <property type="project" value="TreeGrafter"/>
</dbReference>
<dbReference type="InterPro" id="IPR040497">
    <property type="entry name" value="Glyco_transf_24"/>
</dbReference>
<keyword evidence="32" id="KW-0472">Membrane</keyword>
<feature type="region of interest" description="Disordered" evidence="31">
    <location>
        <begin position="386"/>
        <end position="410"/>
    </location>
</feature>
<dbReference type="PANTHER" id="PTHR11226:SF0">
    <property type="entry name" value="UDP-GLUCOSE:GLYCOPROTEIN GLUCOSYLTRANSFERASE"/>
    <property type="match status" value="1"/>
</dbReference>
<dbReference type="PROSITE" id="PS51193">
    <property type="entry name" value="HELICASE_ATP_BIND_2"/>
    <property type="match status" value="1"/>
</dbReference>
<accession>A0A4V5N546</accession>
<dbReference type="Gene3D" id="3.90.550.10">
    <property type="entry name" value="Spore Coat Polysaccharide Biosynthesis Protein SpsA, Chain A"/>
    <property type="match status" value="1"/>
</dbReference>
<evidence type="ECO:0000256" key="14">
    <source>
        <dbReference type="ARBA" id="ARBA00022801"/>
    </source>
</evidence>
<dbReference type="InterPro" id="IPR013020">
    <property type="entry name" value="Rad3/Chl1-like"/>
</dbReference>
<dbReference type="InterPro" id="IPR040693">
    <property type="entry name" value="UGGT_TRXL_1"/>
</dbReference>
<evidence type="ECO:0000256" key="9">
    <source>
        <dbReference type="ARBA" id="ARBA00017386"/>
    </source>
</evidence>
<keyword evidence="11" id="KW-0479">Metal-binding</keyword>
<evidence type="ECO:0000256" key="18">
    <source>
        <dbReference type="ARBA" id="ARBA00023004"/>
    </source>
</evidence>
<dbReference type="Pfam" id="PF18404">
    <property type="entry name" value="Glyco_transf_24"/>
    <property type="match status" value="1"/>
</dbReference>
<dbReference type="FunFam" id="3.40.50.300:FF:002774">
    <property type="entry name" value="ATP-dependent DNA helicase chl1"/>
    <property type="match status" value="1"/>
</dbReference>
<evidence type="ECO:0000256" key="12">
    <source>
        <dbReference type="ARBA" id="ARBA00022729"/>
    </source>
</evidence>
<evidence type="ECO:0000256" key="22">
    <source>
        <dbReference type="ARBA" id="ARBA00023235"/>
    </source>
</evidence>
<keyword evidence="32" id="KW-0812">Transmembrane</keyword>
<keyword evidence="24" id="KW-0131">Cell cycle</keyword>
<evidence type="ECO:0000256" key="24">
    <source>
        <dbReference type="ARBA" id="ARBA00023306"/>
    </source>
</evidence>
<dbReference type="Proteomes" id="UP000308549">
    <property type="component" value="Unassembled WGS sequence"/>
</dbReference>
<dbReference type="Pfam" id="PF18400">
    <property type="entry name" value="Thioredoxin_12"/>
    <property type="match status" value="1"/>
</dbReference>
<comment type="cofactor">
    <cofactor evidence="1">
        <name>Ca(2+)</name>
        <dbReference type="ChEBI" id="CHEBI:29108"/>
    </cofactor>
</comment>
<keyword evidence="32" id="KW-1133">Transmembrane helix</keyword>
<comment type="cofactor">
    <cofactor evidence="2">
        <name>[4Fe-4S] cluster</name>
        <dbReference type="ChEBI" id="CHEBI:49883"/>
    </cofactor>
</comment>
<dbReference type="Pfam" id="PF11712">
    <property type="entry name" value="Vma12"/>
    <property type="match status" value="1"/>
</dbReference>
<name>A0A4V5N546_9PEZI</name>
<evidence type="ECO:0000256" key="26">
    <source>
        <dbReference type="ARBA" id="ARBA00044969"/>
    </source>
</evidence>
<evidence type="ECO:0000256" key="25">
    <source>
        <dbReference type="ARBA" id="ARBA00029709"/>
    </source>
</evidence>
<evidence type="ECO:0000256" key="16">
    <source>
        <dbReference type="ARBA" id="ARBA00022824"/>
    </source>
</evidence>
<comment type="similarity">
    <text evidence="7">Belongs to the DEAD box helicase family. DEAH subfamily. DDX11/CHL1 sub-subfamily.</text>
</comment>
<reference evidence="34 35" key="1">
    <citation type="submission" date="2017-03" db="EMBL/GenBank/DDBJ databases">
        <title>Genomes of endolithic fungi from Antarctica.</title>
        <authorList>
            <person name="Coleine C."/>
            <person name="Masonjones S."/>
            <person name="Stajich J.E."/>
        </authorList>
    </citation>
    <scope>NUCLEOTIDE SEQUENCE [LARGE SCALE GENOMIC DNA]</scope>
    <source>
        <strain evidence="34 35">CCFEE 6315</strain>
    </source>
</reference>
<dbReference type="GO" id="GO:0046872">
    <property type="term" value="F:metal ion binding"/>
    <property type="evidence" value="ECO:0007669"/>
    <property type="project" value="UniProtKB-KW"/>
</dbReference>
<comment type="function">
    <text evidence="29">ATP-dependent DNA helicase important for chromosome transmission and normal cell cycle progression in G(2)/M. May have a role in changing DNA topology to allow the loading of proteins involved in maintaining sister chromatid cohesion in the vicinity of the centromeres. Has a specific role in chromosome segregation during meiosis II.</text>
</comment>
<dbReference type="GO" id="GO:0043139">
    <property type="term" value="F:5'-3' DNA helicase activity"/>
    <property type="evidence" value="ECO:0007669"/>
    <property type="project" value="UniProtKB-EC"/>
</dbReference>
<dbReference type="EC" id="5.6.2.3" evidence="26"/>
<feature type="domain" description="Helicase ATP-binding" evidence="33">
    <location>
        <begin position="273"/>
        <end position="687"/>
    </location>
</feature>
<proteinExistence type="inferred from homology"/>
<keyword evidence="16" id="KW-0256">Endoplasmic reticulum</keyword>
<dbReference type="PANTHER" id="PTHR11226">
    <property type="entry name" value="UDP-GLUCOSE GLYCOPROTEIN:GLUCOSYLTRANSFERASE"/>
    <property type="match status" value="1"/>
</dbReference>
<evidence type="ECO:0000313" key="34">
    <source>
        <dbReference type="EMBL" id="TKA30339.1"/>
    </source>
</evidence>
<dbReference type="SUPFAM" id="SSF52540">
    <property type="entry name" value="P-loop containing nucleoside triphosphate hydrolases"/>
    <property type="match status" value="1"/>
</dbReference>
<dbReference type="InterPro" id="IPR002464">
    <property type="entry name" value="DNA/RNA_helicase_DEAH_CS"/>
</dbReference>
<evidence type="ECO:0000256" key="23">
    <source>
        <dbReference type="ARBA" id="ARBA00023242"/>
    </source>
</evidence>
<evidence type="ECO:0000256" key="20">
    <source>
        <dbReference type="ARBA" id="ARBA00023125"/>
    </source>
</evidence>
<feature type="compositionally biased region" description="Basic and acidic residues" evidence="31">
    <location>
        <begin position="1790"/>
        <end position="1804"/>
    </location>
</feature>
<feature type="compositionally biased region" description="Basic and acidic residues" evidence="31">
    <location>
        <begin position="386"/>
        <end position="395"/>
    </location>
</feature>
<dbReference type="EMBL" id="NAJL01000011">
    <property type="protein sequence ID" value="TKA30339.1"/>
    <property type="molecule type" value="Genomic_DNA"/>
</dbReference>
<keyword evidence="23" id="KW-0539">Nucleus</keyword>
<keyword evidence="12" id="KW-0732">Signal</keyword>
<keyword evidence="17" id="KW-0067">ATP-binding</keyword>
<dbReference type="CDD" id="cd06432">
    <property type="entry name" value="GT8_HUGT1_C_like"/>
    <property type="match status" value="1"/>
</dbReference>
<dbReference type="InterPro" id="IPR009448">
    <property type="entry name" value="UDP-g_GGtrans"/>
</dbReference>
<dbReference type="InterPro" id="IPR029044">
    <property type="entry name" value="Nucleotide-diphossugar_trans"/>
</dbReference>
<feature type="transmembrane region" description="Helical" evidence="32">
    <location>
        <begin position="199"/>
        <end position="218"/>
    </location>
</feature>
<keyword evidence="18" id="KW-0408">Iron</keyword>
<evidence type="ECO:0000256" key="21">
    <source>
        <dbReference type="ARBA" id="ARBA00023180"/>
    </source>
</evidence>
<dbReference type="PROSITE" id="PS00690">
    <property type="entry name" value="DEAH_ATP_HELICASE"/>
    <property type="match status" value="1"/>
</dbReference>
<keyword evidence="35" id="KW-1185">Reference proteome</keyword>
<dbReference type="InterPro" id="IPR040692">
    <property type="entry name" value="UGGT_TRXL_3"/>
</dbReference>
<keyword evidence="15" id="KW-0347">Helicase</keyword>
<keyword evidence="20" id="KW-0238">DNA-binding</keyword>
<dbReference type="Pfam" id="PF18402">
    <property type="entry name" value="Thioredoxin_14"/>
    <property type="match status" value="1"/>
</dbReference>
<dbReference type="GO" id="GO:0005634">
    <property type="term" value="C:nucleus"/>
    <property type="evidence" value="ECO:0007669"/>
    <property type="project" value="UniProtKB-SubCell"/>
</dbReference>
<evidence type="ECO:0000256" key="2">
    <source>
        <dbReference type="ARBA" id="ARBA00001966"/>
    </source>
</evidence>
<dbReference type="OrthoDB" id="27683at2759"/>
<evidence type="ECO:0000256" key="19">
    <source>
        <dbReference type="ARBA" id="ARBA00023014"/>
    </source>
</evidence>
<dbReference type="FunFam" id="3.90.550.10:FF:000065">
    <property type="entry name" value="UDP-glucose:glycoprotein glucosyltransferase, putative"/>
    <property type="match status" value="1"/>
</dbReference>
<keyword evidence="22" id="KW-0413">Isomerase</keyword>
<dbReference type="InterPro" id="IPR006554">
    <property type="entry name" value="Helicase-like_DEXD_c2"/>
</dbReference>
<comment type="caution">
    <text evidence="34">The sequence shown here is derived from an EMBL/GenBank/DDBJ whole genome shotgun (WGS) entry which is preliminary data.</text>
</comment>
<evidence type="ECO:0000256" key="32">
    <source>
        <dbReference type="SAM" id="Phobius"/>
    </source>
</evidence>
<evidence type="ECO:0000313" key="35">
    <source>
        <dbReference type="Proteomes" id="UP000308549"/>
    </source>
</evidence>
<dbReference type="Pfam" id="PF18401">
    <property type="entry name" value="Thioredoxin_13"/>
    <property type="match status" value="1"/>
</dbReference>
<evidence type="ECO:0000256" key="5">
    <source>
        <dbReference type="ARBA" id="ARBA00004922"/>
    </source>
</evidence>
<evidence type="ECO:0000256" key="7">
    <source>
        <dbReference type="ARBA" id="ARBA00008435"/>
    </source>
</evidence>
<evidence type="ECO:0000256" key="3">
    <source>
        <dbReference type="ARBA" id="ARBA00004123"/>
    </source>
</evidence>
<evidence type="ECO:0000256" key="6">
    <source>
        <dbReference type="ARBA" id="ARBA00006351"/>
    </source>
</evidence>
<dbReference type="GO" id="GO:0005524">
    <property type="term" value="F:ATP binding"/>
    <property type="evidence" value="ECO:0007669"/>
    <property type="project" value="UniProtKB-KW"/>
</dbReference>
<dbReference type="SMART" id="SM00488">
    <property type="entry name" value="DEXDc2"/>
    <property type="match status" value="1"/>
</dbReference>
<dbReference type="InterPro" id="IPR014013">
    <property type="entry name" value="Helic_SF1/SF2_ATP-bd_DinG/Rad3"/>
</dbReference>
<dbReference type="Pfam" id="PF06733">
    <property type="entry name" value="DEAD_2"/>
    <property type="match status" value="1"/>
</dbReference>
<dbReference type="Pfam" id="PF06427">
    <property type="entry name" value="UDP-g_GGTase"/>
    <property type="match status" value="1"/>
</dbReference>
<keyword evidence="14" id="KW-0378">Hydrolase</keyword>
<evidence type="ECO:0000256" key="30">
    <source>
        <dbReference type="ARBA" id="ARBA00048954"/>
    </source>
</evidence>
<dbReference type="Pfam" id="PF18403">
    <property type="entry name" value="Thioredoxin_15"/>
    <property type="match status" value="1"/>
</dbReference>
<evidence type="ECO:0000256" key="8">
    <source>
        <dbReference type="ARBA" id="ARBA00016387"/>
    </source>
</evidence>
<evidence type="ECO:0000256" key="15">
    <source>
        <dbReference type="ARBA" id="ARBA00022806"/>
    </source>
</evidence>
<dbReference type="GO" id="GO:0070072">
    <property type="term" value="P:vacuolar proton-transporting V-type ATPase complex assembly"/>
    <property type="evidence" value="ECO:0007669"/>
    <property type="project" value="InterPro"/>
</dbReference>
<dbReference type="InterPro" id="IPR010614">
    <property type="entry name" value="RAD3-like_helicase_DEAD"/>
</dbReference>
<keyword evidence="13" id="KW-0547">Nucleotide-binding</keyword>
<dbReference type="UniPathway" id="UPA00378"/>
<evidence type="ECO:0000256" key="28">
    <source>
        <dbReference type="ARBA" id="ARBA00045008"/>
    </source>
</evidence>
<dbReference type="GO" id="GO:0016818">
    <property type="term" value="F:hydrolase activity, acting on acid anhydrides, in phosphorus-containing anhydrides"/>
    <property type="evidence" value="ECO:0007669"/>
    <property type="project" value="InterPro"/>
</dbReference>
<comment type="pathway">
    <text evidence="5">Protein modification; protein glycosylation.</text>
</comment>
<sequence length="2579" mass="288560">MVLLTVSPATKAAIDKYCSAIEEDGRDAHEHESDPLPLSKLEIGSPIEHRDLIALSNYLVKRLATTQDAKQVNDIRLDSLLKGAKTYQPPPPPKKEPTPEYKALMRRLREEEEQRQYERMLNPPHPPETFGQRFPNSGLAFNPATSHGASAADEIDDVTYADVHRQIILIINVLISIICCSVAIWIAARHWSVPQRLGLSFSGSGIVAIAEVAIYMGYIQRIKDAKGREAKKVERKEIVETWVTDRVTSPKPSSGSTEALRFRKGKRQRVGMPRKDFHHPYQPYDIQQEFMSAVYQCIEDGKVGVFESPTGTGKSLSLICSSLTWLREHKRKAFDEALAAVKVDDDEPDWMVNAARDAKVREMQQMRQDLEKRLEAVREREQQVKARHAKGEPAFKRRKVTVDDTSTPAKDDEQYVLDDYEDSEERLSAAPRTSDYSAETTKLMERLGMLRKDITDSASVEGIEEMKVLFCSRTHSQISQFVGELQRVKLPPGVPPELDDSEGDQNITEPLKQLSLGSRKNLCINSKVSKLGSQTAINERCLELQQSSTPKDKKCTFLPSKENETLVLDFRDHALARIRDIEDLAAVGSKLQICPYYASRPAIAPAEMVTLPYPLLLQKSARDALGISVKNHVVVFDEAHNLTDAIEGIYSSQISEQQLKLARESLMIYLQKFRNRLKGSNRVYVAQVVRVIDSILLFTSKLVAATTSNGTLEPGQLLSGKGVDQVNLTKLSRYMIDSKLARKVQGYIASVSQAQESCQKRTSVVSDVPILTHVQSFLMTLMSPSREGRFFWSKEEKTTQIRYMLLDPSEHFRDIVQDARAVILAGGTMSPMDDYRQQLFPYLPSLATFSCAHLVPSSSLLVRAVEGDAEGTLEFNYKSRNTATMLRIGKALLALAPHVHGGLVVFFPSYGFLESAYECWRQQSTAKDLQEIKPVFWDGRAGSVEATFKAYSEAAASSPKGAILLSVIGGKLSEGINFSDDLGRCVVVIGLPFPNLETAEWKAKMQYIDDKAVARGELKGRASREHAENVCMRSVNQAIGRVIRHKDDWASIVLMDEDKIRPRETAAEENATSYFPLLDRIADGYFDSATTDEELYRSFRGALQEHGHLSKAEDLSSFDLALSLHSAAPRIEAQYQYYNTSVKPSLGSDDNDGCESWVHVPFSGQRYCSPDMEESSAQSFERPKEKVQQLPFDRLLGSAESGRPSILYTDITSDSFRQFHKTISKTASEGKTSYRLRHRPAKAAGARPLTVSGYGVELALKRTDYIVIDDRKAEDEQQDGSAPVIEATLSEDEVSDLRPLSSSELRRLGLKAASFVLSSDAPFDTLLRLSQDFPKHSSSIAATNVSTEFLQEHRANRETLLPPGFNVMWINGVQTMGRDVDAYSLLERLRRERKMIDGVRELGLSAPEAIDLLSHEAVAASSTSQEVQRYDWRDDDEGGDIIIWLNDIEKDKRYAEWPSTVSTLLTRTYPGQLPSCRRNIHHLVLPIDFSEYKDVVLLVEQLQNFVRRKVPIRFGLVPRYQSQAGEQQAKVVYYLLDRYGLTIALDYLGKSTVGAGRKYREPQEKYFEMAIGDRTLRSSKQALPFKKVLSNNESEPKLKGAQAYMARLGAGGTGLPILLNGAPIQYTDEWLQIMSQRVSLDLRMVQEAVFEETMGEDDYLPDIFLAKAVSRRNPIVVPEDDKDVRHLSLGDLPEFAALQSLSASADTIERELLHLTVAADFNQLQGFEQLMEALLFKQQHDNVELALLPLGSDGKVSSRLGLDQAENIVSDKLKSLLDLYEMLSSNAKAGETESPDREAAKEDGSLDSTARRAVYKQMHQASGSDADAESGQRSNSASDAYKSIAAAIGLEHGKQALVLNGRVVGPLIATGSVEVDDLEALMVYERKKRLLPAALAIEGLAIQDKASTPLAFARISNLIALSQVSDVPEGIFEAAPTVRTDLFKKWNSTHTTIRTGNMEKATVQIHTAIDPASELAQRWAPILKALSELDGVAMTIFLNPKERLEELPVKRFYRYALDAKPSFTPEGSIKGSSAHFSGLPAEALLNIGMDLPPSWLVAPKVSIHDLDNIKLSAVKSETNIEAIYELKHILVEGHSLDTTTGPPPRGAQLVLGTDADPHFADTIIMANLGYFQFKANPGIYNLALQKGRSEEIFRIDTAGTLGHSSQSGDDVKDIALMSFSGATLFPRLSRKSGMEEEDVLEASKSTLENIADGANHLLAQVGIPDASKYFSKAAQFGSALFKSIGKPTDTSVEPHAEINIFSVASGHLYERMLNIMIISVMKHTKHTVKFWFIEQFLSPSFKDFLPIMAKEYGFKYEMVTYKWPHWLRGQKEKQREIWGYKILYLDVLFPLDLNKVIFVDADQIVRTDMYELVQHDLKGAPYGFTPMCDSRTEMEGFRFWKQGYWKNFLRGMPYHISALYVVDLKKFRQIAAGDRLRQQYHQLSADPASLSNLDQDLPNHMQMMLPIHSLPQEWLWCETWCSDEALKDAKTIDLCNNPQTKEPKLDRARRQVPEWTVYDDEIAALAKRYQESGAGGGTAAQDAAEAGTHVQEQESIQERLQREDAERERKKQDGVRDEL</sequence>
<comment type="subcellular location">
    <subcellularLocation>
        <location evidence="4">Endoplasmic reticulum lumen</location>
    </subcellularLocation>
    <subcellularLocation>
        <location evidence="3">Nucleus</location>
    </subcellularLocation>
</comment>
<keyword evidence="10" id="KW-0808">Transferase</keyword>
<dbReference type="InterPro" id="IPR006555">
    <property type="entry name" value="ATP-dep_Helicase_C"/>
</dbReference>
<dbReference type="NCBIfam" id="TIGR00604">
    <property type="entry name" value="rad3"/>
    <property type="match status" value="1"/>
</dbReference>
<dbReference type="InterPro" id="IPR040694">
    <property type="entry name" value="UGGT_TRXL_2"/>
</dbReference>
<evidence type="ECO:0000256" key="1">
    <source>
        <dbReference type="ARBA" id="ARBA00001913"/>
    </source>
</evidence>
<dbReference type="SMART" id="SM00491">
    <property type="entry name" value="HELICc2"/>
    <property type="match status" value="1"/>
</dbReference>
<evidence type="ECO:0000256" key="10">
    <source>
        <dbReference type="ARBA" id="ARBA00022679"/>
    </source>
</evidence>
<evidence type="ECO:0000259" key="33">
    <source>
        <dbReference type="PROSITE" id="PS51193"/>
    </source>
</evidence>
<evidence type="ECO:0000256" key="13">
    <source>
        <dbReference type="ARBA" id="ARBA00022741"/>
    </source>
</evidence>
<keyword evidence="21" id="KW-0325">Glycoprotein</keyword>
<evidence type="ECO:0000256" key="4">
    <source>
        <dbReference type="ARBA" id="ARBA00004319"/>
    </source>
</evidence>
<feature type="transmembrane region" description="Helical" evidence="32">
    <location>
        <begin position="167"/>
        <end position="187"/>
    </location>
</feature>